<dbReference type="PANTHER" id="PTHR11599">
    <property type="entry name" value="PROTEASOME SUBUNIT ALPHA/BETA"/>
    <property type="match status" value="1"/>
</dbReference>
<dbReference type="CDD" id="cd03758">
    <property type="entry name" value="proteasome_beta_type_2"/>
    <property type="match status" value="1"/>
</dbReference>
<protein>
    <recommendedName>
        <fullName evidence="5">Proteasome subunit beta</fullName>
    </recommendedName>
</protein>
<dbReference type="GO" id="GO:0005737">
    <property type="term" value="C:cytoplasm"/>
    <property type="evidence" value="ECO:0007669"/>
    <property type="project" value="UniProtKB-SubCell"/>
</dbReference>
<name>A0A2G5B9J8_COERN</name>
<dbReference type="GO" id="GO:0005839">
    <property type="term" value="C:proteasome core complex"/>
    <property type="evidence" value="ECO:0007669"/>
    <property type="project" value="InterPro"/>
</dbReference>
<dbReference type="GO" id="GO:0016787">
    <property type="term" value="F:hydrolase activity"/>
    <property type="evidence" value="ECO:0007669"/>
    <property type="project" value="UniProtKB-KW"/>
</dbReference>
<evidence type="ECO:0000313" key="6">
    <source>
        <dbReference type="EMBL" id="PIA15688.1"/>
    </source>
</evidence>
<reference evidence="6 7" key="1">
    <citation type="journal article" date="2015" name="Genome Biol. Evol.">
        <title>Phylogenomic analyses indicate that early fungi evolved digesting cell walls of algal ancestors of land plants.</title>
        <authorList>
            <person name="Chang Y."/>
            <person name="Wang S."/>
            <person name="Sekimoto S."/>
            <person name="Aerts A.L."/>
            <person name="Choi C."/>
            <person name="Clum A."/>
            <person name="LaButti K.M."/>
            <person name="Lindquist E.A."/>
            <person name="Yee Ngan C."/>
            <person name="Ohm R.A."/>
            <person name="Salamov A.A."/>
            <person name="Grigoriev I.V."/>
            <person name="Spatafora J.W."/>
            <person name="Berbee M.L."/>
        </authorList>
    </citation>
    <scope>NUCLEOTIDE SEQUENCE [LARGE SCALE GENOMIC DNA]</scope>
    <source>
        <strain evidence="6 7">NRRL 1564</strain>
    </source>
</reference>
<dbReference type="InterPro" id="IPR029055">
    <property type="entry name" value="Ntn_hydrolases_N"/>
</dbReference>
<comment type="function">
    <text evidence="5">Component of the proteasome, a multicatalytic proteinase complex which is characterized by its ability to cleave peptides with Arg, Phe, Tyr, Leu, and Glu adjacent to the leaving group at neutral or slightly basic pH. The proteasome has an ATP-dependent proteolytic activity.</text>
</comment>
<evidence type="ECO:0000313" key="7">
    <source>
        <dbReference type="Proteomes" id="UP000242474"/>
    </source>
</evidence>
<dbReference type="GO" id="GO:0010498">
    <property type="term" value="P:proteasomal protein catabolic process"/>
    <property type="evidence" value="ECO:0007669"/>
    <property type="project" value="InterPro"/>
</dbReference>
<evidence type="ECO:0000256" key="2">
    <source>
        <dbReference type="ARBA" id="ARBA00022942"/>
    </source>
</evidence>
<gene>
    <name evidence="6" type="ORF">COEREDRAFT_81820</name>
</gene>
<dbReference type="PROSITE" id="PS51476">
    <property type="entry name" value="PROTEASOME_BETA_2"/>
    <property type="match status" value="1"/>
</dbReference>
<comment type="subcellular location">
    <subcellularLocation>
        <location evidence="5">Cytoplasm</location>
    </subcellularLocation>
    <subcellularLocation>
        <location evidence="5">Nucleus</location>
    </subcellularLocation>
</comment>
<dbReference type="FunFam" id="3.60.20.10:FF:000008">
    <property type="entry name" value="Proteasome subunit beta type-4"/>
    <property type="match status" value="1"/>
</dbReference>
<keyword evidence="1 5" id="KW-0963">Cytoplasm</keyword>
<evidence type="ECO:0000256" key="1">
    <source>
        <dbReference type="ARBA" id="ARBA00022490"/>
    </source>
</evidence>
<keyword evidence="7" id="KW-1185">Reference proteome</keyword>
<keyword evidence="3 5" id="KW-0539">Nucleus</keyword>
<comment type="subunit">
    <text evidence="4">The 26S proteasome consists of a 20S proteasome core and two 19S regulatory subunits. The 20S proteasome core is composed of 28 subunits that are arranged in four stacked rings, resulting in a barrel-shaped structure. The two end rings are each formed by seven alpha subunits, and the two central rings are each formed by seven beta subunits. The catalytic chamber with the active sites is on the inside of the barrel.</text>
</comment>
<dbReference type="Gene3D" id="3.60.20.10">
    <property type="entry name" value="Glutamine Phosphoribosylpyrophosphate, subunit 1, domain 1"/>
    <property type="match status" value="1"/>
</dbReference>
<dbReference type="AlphaFoldDB" id="A0A2G5B9J8"/>
<dbReference type="InterPro" id="IPR035206">
    <property type="entry name" value="Proteasome_beta2"/>
</dbReference>
<keyword evidence="2 5" id="KW-0647">Proteasome</keyword>
<proteinExistence type="inferred from homology"/>
<evidence type="ECO:0000256" key="4">
    <source>
        <dbReference type="ARBA" id="ARBA00026071"/>
    </source>
</evidence>
<dbReference type="InterPro" id="IPR001353">
    <property type="entry name" value="Proteasome_sua/b"/>
</dbReference>
<dbReference type="SUPFAM" id="SSF56235">
    <property type="entry name" value="N-terminal nucleophile aminohydrolases (Ntn hydrolases)"/>
    <property type="match status" value="1"/>
</dbReference>
<dbReference type="STRING" id="763665.A0A2G5B9J8"/>
<sequence>MDAQFAIIGKSFAISVTDKSVAHSIVKMKHNADKTYELTPHTLMSVTGVPGDTSNFSEYIQGNVRLYGIRNSQNLSPSETANFIRGELANALRSRRPHQVNLLVMGYDKNTNESSLYWIDYLSAITKVPFAAHGHCSYFVLSVMDREYKPDITLEQGFDIIKKCIAAVKMRFPINFTDYTIKVVDSNGIREVSMADL</sequence>
<keyword evidence="6" id="KW-0378">Hydrolase</keyword>
<dbReference type="Pfam" id="PF00227">
    <property type="entry name" value="Proteasome"/>
    <property type="match status" value="1"/>
</dbReference>
<evidence type="ECO:0000256" key="5">
    <source>
        <dbReference type="RuleBase" id="RU004203"/>
    </source>
</evidence>
<dbReference type="OrthoDB" id="268428at2759"/>
<organism evidence="6 7">
    <name type="scientific">Coemansia reversa (strain ATCC 12441 / NRRL 1564)</name>
    <dbReference type="NCBI Taxonomy" id="763665"/>
    <lineage>
        <taxon>Eukaryota</taxon>
        <taxon>Fungi</taxon>
        <taxon>Fungi incertae sedis</taxon>
        <taxon>Zoopagomycota</taxon>
        <taxon>Kickxellomycotina</taxon>
        <taxon>Kickxellomycetes</taxon>
        <taxon>Kickxellales</taxon>
        <taxon>Kickxellaceae</taxon>
        <taxon>Coemansia</taxon>
    </lineage>
</organism>
<dbReference type="Proteomes" id="UP000242474">
    <property type="component" value="Unassembled WGS sequence"/>
</dbReference>
<dbReference type="GO" id="GO:0005634">
    <property type="term" value="C:nucleus"/>
    <property type="evidence" value="ECO:0007669"/>
    <property type="project" value="UniProtKB-SubCell"/>
</dbReference>
<dbReference type="InterPro" id="IPR023333">
    <property type="entry name" value="Proteasome_suB-type"/>
</dbReference>
<comment type="similarity">
    <text evidence="5">Belongs to the peptidase T1B family.</text>
</comment>
<comment type="subunit">
    <text evidence="5">Component of the proteasome complex.</text>
</comment>
<dbReference type="EMBL" id="KZ303505">
    <property type="protein sequence ID" value="PIA15688.1"/>
    <property type="molecule type" value="Genomic_DNA"/>
</dbReference>
<evidence type="ECO:0000256" key="3">
    <source>
        <dbReference type="ARBA" id="ARBA00023242"/>
    </source>
</evidence>
<accession>A0A2G5B9J8</accession>
<dbReference type="InterPro" id="IPR050115">
    <property type="entry name" value="Proteasome_alpha"/>
</dbReference>